<dbReference type="InterPro" id="IPR021359">
    <property type="entry name" value="DUF2812"/>
</dbReference>
<sequence length="181" mass="21538">MTETKKIIKIFTIADYMEEEAWLRQQSQKGWKFVKNTNPITYLFEKSKAEDVIYQLEYKNEAVTRDYLQLYQDYGWEYCGTYIGWNYFRKAAKLVEHAGENQIFSDRESKLNMISHIIKTRMLPLLIIFLCIIIPNLSKTDYLSGDLLDKIIFGIFMFLFVLYIVLITYCGGKLIYLRKNL</sequence>
<dbReference type="RefSeq" id="WP_003104129.1">
    <property type="nucleotide sequence ID" value="NZ_AEUT02000001.1"/>
</dbReference>
<feature type="transmembrane region" description="Helical" evidence="1">
    <location>
        <begin position="151"/>
        <end position="176"/>
    </location>
</feature>
<comment type="caution">
    <text evidence="2">The sequence shown here is derived from an EMBL/GenBank/DDBJ whole genome shotgun (WGS) entry which is preliminary data.</text>
</comment>
<organism evidence="2 3">
    <name type="scientific">Streptococcus parauberis NCFD 2020</name>
    <dbReference type="NCBI Taxonomy" id="873447"/>
    <lineage>
        <taxon>Bacteria</taxon>
        <taxon>Bacillati</taxon>
        <taxon>Bacillota</taxon>
        <taxon>Bacilli</taxon>
        <taxon>Lactobacillales</taxon>
        <taxon>Streptococcaceae</taxon>
        <taxon>Streptococcus</taxon>
    </lineage>
</organism>
<evidence type="ECO:0008006" key="4">
    <source>
        <dbReference type="Google" id="ProtNLM"/>
    </source>
</evidence>
<keyword evidence="1" id="KW-1133">Transmembrane helix</keyword>
<dbReference type="AlphaFoldDB" id="F1Z1U5"/>
<evidence type="ECO:0000256" key="1">
    <source>
        <dbReference type="SAM" id="Phobius"/>
    </source>
</evidence>
<gene>
    <name evidence="2" type="ORF">SPB_0896</name>
</gene>
<dbReference type="eggNOG" id="ENOG50329RG">
    <property type="taxonomic scope" value="Bacteria"/>
</dbReference>
<evidence type="ECO:0000313" key="2">
    <source>
        <dbReference type="EMBL" id="EGE53977.1"/>
    </source>
</evidence>
<dbReference type="GeneID" id="61420562"/>
<protein>
    <recommendedName>
        <fullName evidence="4">DUF2812 domain-containing protein</fullName>
    </recommendedName>
</protein>
<dbReference type="HOGENOM" id="CLU_101727_2_0_9"/>
<accession>F1Z1U5</accession>
<dbReference type="Proteomes" id="UP000003732">
    <property type="component" value="Unassembled WGS sequence"/>
</dbReference>
<dbReference type="Pfam" id="PF11193">
    <property type="entry name" value="DUF2812"/>
    <property type="match status" value="1"/>
</dbReference>
<feature type="transmembrane region" description="Helical" evidence="1">
    <location>
        <begin position="122"/>
        <end position="139"/>
    </location>
</feature>
<keyword evidence="1" id="KW-0472">Membrane</keyword>
<name>F1Z1U5_9STRE</name>
<dbReference type="EMBL" id="AEUT02000001">
    <property type="protein sequence ID" value="EGE53977.1"/>
    <property type="molecule type" value="Genomic_DNA"/>
</dbReference>
<keyword evidence="1" id="KW-0812">Transmembrane</keyword>
<proteinExistence type="predicted"/>
<reference evidence="2 3" key="1">
    <citation type="submission" date="2011-02" db="EMBL/GenBank/DDBJ databases">
        <authorList>
            <person name="Stanhope M.J."/>
            <person name="Durkin A.S."/>
            <person name="Hostetler J."/>
            <person name="Kim M."/>
            <person name="Radune D."/>
            <person name="Singh I."/>
            <person name="Town C.D."/>
        </authorList>
    </citation>
    <scope>NUCLEOTIDE SEQUENCE [LARGE SCALE GENOMIC DNA]</scope>
    <source>
        <strain evidence="2 3">NCFD 2020</strain>
    </source>
</reference>
<evidence type="ECO:0000313" key="3">
    <source>
        <dbReference type="Proteomes" id="UP000003732"/>
    </source>
</evidence>